<comment type="similarity">
    <text evidence="2">Belongs to the Iojap/RsfS family.</text>
</comment>
<comment type="function">
    <text evidence="4">Required for normal mitochondrial ribosome function and mitochondrial translation. May play a role in ribosome biogenesis by preventing premature association of the 28S and 39S ribosomal subunits. Interacts with mitochondrial ribosomal protein uL14m (MRPL14), probably blocking formation of intersubunit bridge B8, preventing association of the 28S and 39S ribosomal subunits. Addition to isolated mitochondrial ribosomal subunits partially inhibits translation, probably by interfering with the association of the 28S and 39S ribosomal subunits and the formation of functional ribosomes. May also participate in the assembly and/or regulation of the stability of the large subunit of the mitochondrial ribosome. May function as a ribosomal silencing factor.</text>
</comment>
<dbReference type="GO" id="GO:0043023">
    <property type="term" value="F:ribosomal large subunit binding"/>
    <property type="evidence" value="ECO:0007669"/>
    <property type="project" value="TreeGrafter"/>
</dbReference>
<dbReference type="GO" id="GO:0090071">
    <property type="term" value="P:negative regulation of ribosome biogenesis"/>
    <property type="evidence" value="ECO:0007669"/>
    <property type="project" value="TreeGrafter"/>
</dbReference>
<evidence type="ECO:0000256" key="1">
    <source>
        <dbReference type="ARBA" id="ARBA00004173"/>
    </source>
</evidence>
<protein>
    <recommendedName>
        <fullName evidence="5">Mitochondrial assembly of ribosomal large subunit protein 1</fullName>
    </recommendedName>
</protein>
<accession>A0AAV4TY60</accession>
<keyword evidence="3" id="KW-0496">Mitochondrion</keyword>
<dbReference type="Gene3D" id="3.30.460.10">
    <property type="entry name" value="Beta Polymerase, domain 2"/>
    <property type="match status" value="1"/>
</dbReference>
<keyword evidence="8" id="KW-1185">Reference proteome</keyword>
<dbReference type="PANTHER" id="PTHR21043:SF0">
    <property type="entry name" value="MITOCHONDRIAL ASSEMBLY OF RIBOSOMAL LARGE SUBUNIT PROTEIN 1"/>
    <property type="match status" value="1"/>
</dbReference>
<organism evidence="7 8">
    <name type="scientific">Caerostris extrusa</name>
    <name type="common">Bark spider</name>
    <name type="synonym">Caerostris bankana</name>
    <dbReference type="NCBI Taxonomy" id="172846"/>
    <lineage>
        <taxon>Eukaryota</taxon>
        <taxon>Metazoa</taxon>
        <taxon>Ecdysozoa</taxon>
        <taxon>Arthropoda</taxon>
        <taxon>Chelicerata</taxon>
        <taxon>Arachnida</taxon>
        <taxon>Araneae</taxon>
        <taxon>Araneomorphae</taxon>
        <taxon>Entelegynae</taxon>
        <taxon>Araneoidea</taxon>
        <taxon>Araneidae</taxon>
        <taxon>Caerostris</taxon>
    </lineage>
</organism>
<proteinExistence type="inferred from homology"/>
<gene>
    <name evidence="7" type="primary">MALSU1</name>
    <name evidence="7" type="ORF">CEXT_470671</name>
</gene>
<dbReference type="FunFam" id="3.30.460.10:FF:000018">
    <property type="entry name" value="Mitochondrial assembly of ribosomal large subunit 1"/>
    <property type="match status" value="1"/>
</dbReference>
<evidence type="ECO:0000256" key="6">
    <source>
        <dbReference type="SAM" id="MobiDB-lite"/>
    </source>
</evidence>
<evidence type="ECO:0000256" key="2">
    <source>
        <dbReference type="ARBA" id="ARBA00010574"/>
    </source>
</evidence>
<sequence length="342" mass="39353">MNRSSYKQLRCIALFWSNYSAKQSFLQRRYLSIIKENALKASSVVSKSHSRNIFTSNATKSDAKSHKHTTDEPTPNFENDDEFKSILKDFAKDFNLNIESDKVILEDIKKTLHQPEIKEGPSSGEKHSKSSIVEPNLFSVGEKYKEFTESDSVVIPSHEEIQSGSYEDEELTFHIDQDLNPDLSQLQYKRGVTGVFDIDELVELLHKENLVDTAVISVPKEMHYTDFLVITTAKSPRHSKAAAESIMKVYKMKKHKKDPFIIVEGKPSKEWKALDMGNIVLHIFLEDIRAFYDIETLWLFDQEFDTGGKLKPDPIYDALEEQMAFFNSLQESRTKENLKEVT</sequence>
<evidence type="ECO:0000256" key="4">
    <source>
        <dbReference type="ARBA" id="ARBA00053669"/>
    </source>
</evidence>
<dbReference type="AlphaFoldDB" id="A0AAV4TY60"/>
<evidence type="ECO:0000256" key="5">
    <source>
        <dbReference type="ARBA" id="ARBA00073331"/>
    </source>
</evidence>
<dbReference type="Proteomes" id="UP001054945">
    <property type="component" value="Unassembled WGS sequence"/>
</dbReference>
<feature type="compositionally biased region" description="Basic and acidic residues" evidence="6">
    <location>
        <begin position="61"/>
        <end position="71"/>
    </location>
</feature>
<evidence type="ECO:0000313" key="8">
    <source>
        <dbReference type="Proteomes" id="UP001054945"/>
    </source>
</evidence>
<dbReference type="EMBL" id="BPLR01011950">
    <property type="protein sequence ID" value="GIY50169.1"/>
    <property type="molecule type" value="Genomic_DNA"/>
</dbReference>
<dbReference type="InterPro" id="IPR043519">
    <property type="entry name" value="NT_sf"/>
</dbReference>
<comment type="subcellular location">
    <subcellularLocation>
        <location evidence="1">Mitochondrion</location>
    </subcellularLocation>
</comment>
<feature type="region of interest" description="Disordered" evidence="6">
    <location>
        <begin position="56"/>
        <end position="78"/>
    </location>
</feature>
<reference evidence="7 8" key="1">
    <citation type="submission" date="2021-06" db="EMBL/GenBank/DDBJ databases">
        <title>Caerostris extrusa draft genome.</title>
        <authorList>
            <person name="Kono N."/>
            <person name="Arakawa K."/>
        </authorList>
    </citation>
    <scope>NUCLEOTIDE SEQUENCE [LARGE SCALE GENOMIC DNA]</scope>
</reference>
<dbReference type="HAMAP" id="MF_01477">
    <property type="entry name" value="Iojap_RsfS"/>
    <property type="match status" value="1"/>
</dbReference>
<dbReference type="NCBIfam" id="TIGR00090">
    <property type="entry name" value="rsfS_iojap_ybeB"/>
    <property type="match status" value="1"/>
</dbReference>
<comment type="caution">
    <text evidence="7">The sequence shown here is derived from an EMBL/GenBank/DDBJ whole genome shotgun (WGS) entry which is preliminary data.</text>
</comment>
<dbReference type="Pfam" id="PF02410">
    <property type="entry name" value="RsfS"/>
    <property type="match status" value="1"/>
</dbReference>
<dbReference type="InterPro" id="IPR004394">
    <property type="entry name" value="Iojap/RsfS/C7orf30"/>
</dbReference>
<dbReference type="SUPFAM" id="SSF81301">
    <property type="entry name" value="Nucleotidyltransferase"/>
    <property type="match status" value="1"/>
</dbReference>
<evidence type="ECO:0000313" key="7">
    <source>
        <dbReference type="EMBL" id="GIY50169.1"/>
    </source>
</evidence>
<evidence type="ECO:0000256" key="3">
    <source>
        <dbReference type="ARBA" id="ARBA00023128"/>
    </source>
</evidence>
<name>A0AAV4TY60_CAEEX</name>
<dbReference type="GO" id="GO:0005739">
    <property type="term" value="C:mitochondrion"/>
    <property type="evidence" value="ECO:0007669"/>
    <property type="project" value="UniProtKB-SubCell"/>
</dbReference>
<dbReference type="GO" id="GO:0017148">
    <property type="term" value="P:negative regulation of translation"/>
    <property type="evidence" value="ECO:0007669"/>
    <property type="project" value="TreeGrafter"/>
</dbReference>
<dbReference type="PANTHER" id="PTHR21043">
    <property type="entry name" value="IOJAP SUPERFAMILY ORTHOLOG"/>
    <property type="match status" value="1"/>
</dbReference>